<keyword evidence="1" id="KW-1133">Transmembrane helix</keyword>
<name>A0A1E1K909_9HELO</name>
<proteinExistence type="predicted"/>
<protein>
    <submittedName>
        <fullName evidence="2">Uncharacterized protein</fullName>
    </submittedName>
</protein>
<dbReference type="InParanoid" id="A0A1E1K909"/>
<evidence type="ECO:0000256" key="1">
    <source>
        <dbReference type="SAM" id="Phobius"/>
    </source>
</evidence>
<keyword evidence="1" id="KW-0472">Membrane</keyword>
<dbReference type="EMBL" id="FJUW01000007">
    <property type="protein sequence ID" value="CZS93094.1"/>
    <property type="molecule type" value="Genomic_DNA"/>
</dbReference>
<evidence type="ECO:0000313" key="2">
    <source>
        <dbReference type="EMBL" id="CZS93094.1"/>
    </source>
</evidence>
<feature type="transmembrane region" description="Helical" evidence="1">
    <location>
        <begin position="29"/>
        <end position="50"/>
    </location>
</feature>
<evidence type="ECO:0000313" key="3">
    <source>
        <dbReference type="Proteomes" id="UP000178129"/>
    </source>
</evidence>
<reference evidence="3" key="1">
    <citation type="submission" date="2016-03" db="EMBL/GenBank/DDBJ databases">
        <authorList>
            <person name="Ploux O."/>
        </authorList>
    </citation>
    <scope>NUCLEOTIDE SEQUENCE [LARGE SCALE GENOMIC DNA]</scope>
    <source>
        <strain evidence="3">UK7</strain>
    </source>
</reference>
<gene>
    <name evidence="2" type="ORF">RCO7_07853</name>
</gene>
<accession>A0A1E1K909</accession>
<feature type="transmembrane region" description="Helical" evidence="1">
    <location>
        <begin position="5"/>
        <end position="23"/>
    </location>
</feature>
<keyword evidence="1" id="KW-0812">Transmembrane</keyword>
<sequence>MFKEVVSLAIILGFIWNIIYVEHPDTRSYTIVFVGSLGALAPFVLGWHCWNEVKKGVPLREILRWRYWMHSKSRIPDHEEENDSEIRNGLVSGDRNGGAEILNERHFRISAFQYCPKSQVMRVYFDHTCEVITVKVTTL</sequence>
<dbReference type="AlphaFoldDB" id="A0A1E1K909"/>
<organism evidence="2 3">
    <name type="scientific">Rhynchosporium graminicola</name>
    <dbReference type="NCBI Taxonomy" id="2792576"/>
    <lineage>
        <taxon>Eukaryota</taxon>
        <taxon>Fungi</taxon>
        <taxon>Dikarya</taxon>
        <taxon>Ascomycota</taxon>
        <taxon>Pezizomycotina</taxon>
        <taxon>Leotiomycetes</taxon>
        <taxon>Helotiales</taxon>
        <taxon>Ploettnerulaceae</taxon>
        <taxon>Rhynchosporium</taxon>
    </lineage>
</organism>
<comment type="caution">
    <text evidence="2">The sequence shown here is derived from an EMBL/GenBank/DDBJ whole genome shotgun (WGS) entry which is preliminary data.</text>
</comment>
<dbReference type="Proteomes" id="UP000178129">
    <property type="component" value="Unassembled WGS sequence"/>
</dbReference>
<keyword evidence="3" id="KW-1185">Reference proteome</keyword>